<dbReference type="GO" id="GO:0007165">
    <property type="term" value="P:signal transduction"/>
    <property type="evidence" value="ECO:0007669"/>
    <property type="project" value="InterPro"/>
</dbReference>
<feature type="transmembrane region" description="Helical" evidence="1">
    <location>
        <begin position="159"/>
        <end position="180"/>
    </location>
</feature>
<name>A0A6I6MJY1_9CAUL</name>
<keyword evidence="1" id="KW-0472">Membrane</keyword>
<keyword evidence="1" id="KW-0812">Transmembrane</keyword>
<sequence length="220" mass="22652">MPLALFGGAGEGTRVADIFIACSRLDLDRVKPVTDRLNSLGYSVWCDSAAALAHPDEVDRELEAAKAILAVWSVNAANTVSVIAQASDALDAGKLLQVRIDASPPPQPFHTIATADVSGGEWGVLEDALKRLVRNGEAPSHETRAPGLLAHTPAAGAPLLLTIALVAVLAAFSGAVTATFNDVMSVAQLQIALIGMLGVAGACAALVVHRYTTLTRAEGG</sequence>
<evidence type="ECO:0000256" key="1">
    <source>
        <dbReference type="SAM" id="Phobius"/>
    </source>
</evidence>
<keyword evidence="1" id="KW-1133">Transmembrane helix</keyword>
<dbReference type="AlphaFoldDB" id="A0A6I6MJY1"/>
<protein>
    <recommendedName>
        <fullName evidence="2">TIR domain-containing protein</fullName>
    </recommendedName>
</protein>
<organism evidence="3 4">
    <name type="scientific">Terricaulis silvestris</name>
    <dbReference type="NCBI Taxonomy" id="2686094"/>
    <lineage>
        <taxon>Bacteria</taxon>
        <taxon>Pseudomonadati</taxon>
        <taxon>Pseudomonadota</taxon>
        <taxon>Alphaproteobacteria</taxon>
        <taxon>Caulobacterales</taxon>
        <taxon>Caulobacteraceae</taxon>
        <taxon>Terricaulis</taxon>
    </lineage>
</organism>
<gene>
    <name evidence="3" type="ORF">DSM104635_00298</name>
</gene>
<dbReference type="KEGG" id="tsv:DSM104635_00298"/>
<evidence type="ECO:0000313" key="4">
    <source>
        <dbReference type="Proteomes" id="UP000431269"/>
    </source>
</evidence>
<dbReference type="Pfam" id="PF13676">
    <property type="entry name" value="TIR_2"/>
    <property type="match status" value="1"/>
</dbReference>
<keyword evidence="4" id="KW-1185">Reference proteome</keyword>
<feature type="domain" description="TIR" evidence="2">
    <location>
        <begin position="18"/>
        <end position="132"/>
    </location>
</feature>
<dbReference type="Proteomes" id="UP000431269">
    <property type="component" value="Chromosome"/>
</dbReference>
<dbReference type="EMBL" id="CP047045">
    <property type="protein sequence ID" value="QGZ93488.1"/>
    <property type="molecule type" value="Genomic_DNA"/>
</dbReference>
<dbReference type="InterPro" id="IPR000157">
    <property type="entry name" value="TIR_dom"/>
</dbReference>
<feature type="transmembrane region" description="Helical" evidence="1">
    <location>
        <begin position="186"/>
        <end position="208"/>
    </location>
</feature>
<accession>A0A6I6MJY1</accession>
<evidence type="ECO:0000259" key="2">
    <source>
        <dbReference type="Pfam" id="PF13676"/>
    </source>
</evidence>
<evidence type="ECO:0000313" key="3">
    <source>
        <dbReference type="EMBL" id="QGZ93488.1"/>
    </source>
</evidence>
<reference evidence="4" key="1">
    <citation type="submission" date="2019-12" db="EMBL/GenBank/DDBJ databases">
        <title>Complete genome of Terracaulis silvestris 0127_4.</title>
        <authorList>
            <person name="Vieira S."/>
            <person name="Riedel T."/>
            <person name="Sproer C."/>
            <person name="Pascual J."/>
            <person name="Boedeker C."/>
            <person name="Overmann J."/>
        </authorList>
    </citation>
    <scope>NUCLEOTIDE SEQUENCE [LARGE SCALE GENOMIC DNA]</scope>
    <source>
        <strain evidence="4">0127_4</strain>
    </source>
</reference>
<proteinExistence type="predicted"/>